<evidence type="ECO:0000256" key="1">
    <source>
        <dbReference type="SAM" id="SignalP"/>
    </source>
</evidence>
<keyword evidence="1" id="KW-0732">Signal</keyword>
<proteinExistence type="predicted"/>
<evidence type="ECO:0000313" key="2">
    <source>
        <dbReference type="EMBL" id="KAG5609516.1"/>
    </source>
</evidence>
<name>A0A9J5ZDC1_SOLCO</name>
<dbReference type="Proteomes" id="UP000824120">
    <property type="component" value="Chromosome 4"/>
</dbReference>
<evidence type="ECO:0000313" key="3">
    <source>
        <dbReference type="Proteomes" id="UP000824120"/>
    </source>
</evidence>
<sequence length="78" mass="9147">MTMVAVKLVMLLHLKFSLRSSFTQPYTFQSCSQAFRLSTNTCPICHVFYTEDHHGYSSPDVPHFFYKVIQSDVRKYCM</sequence>
<organism evidence="2 3">
    <name type="scientific">Solanum commersonii</name>
    <name type="common">Commerson's wild potato</name>
    <name type="synonym">Commerson's nightshade</name>
    <dbReference type="NCBI Taxonomy" id="4109"/>
    <lineage>
        <taxon>Eukaryota</taxon>
        <taxon>Viridiplantae</taxon>
        <taxon>Streptophyta</taxon>
        <taxon>Embryophyta</taxon>
        <taxon>Tracheophyta</taxon>
        <taxon>Spermatophyta</taxon>
        <taxon>Magnoliopsida</taxon>
        <taxon>eudicotyledons</taxon>
        <taxon>Gunneridae</taxon>
        <taxon>Pentapetalae</taxon>
        <taxon>asterids</taxon>
        <taxon>lamiids</taxon>
        <taxon>Solanales</taxon>
        <taxon>Solanaceae</taxon>
        <taxon>Solanoideae</taxon>
        <taxon>Solaneae</taxon>
        <taxon>Solanum</taxon>
    </lineage>
</organism>
<reference evidence="2 3" key="1">
    <citation type="submission" date="2020-09" db="EMBL/GenBank/DDBJ databases">
        <title>De no assembly of potato wild relative species, Solanum commersonii.</title>
        <authorList>
            <person name="Cho K."/>
        </authorList>
    </citation>
    <scope>NUCLEOTIDE SEQUENCE [LARGE SCALE GENOMIC DNA]</scope>
    <source>
        <strain evidence="2">LZ3.2</strain>
        <tissue evidence="2">Leaf</tissue>
    </source>
</reference>
<dbReference type="EMBL" id="JACXVP010000004">
    <property type="protein sequence ID" value="KAG5609516.1"/>
    <property type="molecule type" value="Genomic_DNA"/>
</dbReference>
<comment type="caution">
    <text evidence="2">The sequence shown here is derived from an EMBL/GenBank/DDBJ whole genome shotgun (WGS) entry which is preliminary data.</text>
</comment>
<protein>
    <recommendedName>
        <fullName evidence="4">Secreted protein</fullName>
    </recommendedName>
</protein>
<dbReference type="PROSITE" id="PS51257">
    <property type="entry name" value="PROKAR_LIPOPROTEIN"/>
    <property type="match status" value="1"/>
</dbReference>
<feature type="chain" id="PRO_5039889467" description="Secreted protein" evidence="1">
    <location>
        <begin position="20"/>
        <end position="78"/>
    </location>
</feature>
<keyword evidence="3" id="KW-1185">Reference proteome</keyword>
<accession>A0A9J5ZDC1</accession>
<feature type="signal peptide" evidence="1">
    <location>
        <begin position="1"/>
        <end position="19"/>
    </location>
</feature>
<gene>
    <name evidence="2" type="ORF">H5410_020797</name>
</gene>
<dbReference type="AlphaFoldDB" id="A0A9J5ZDC1"/>
<evidence type="ECO:0008006" key="4">
    <source>
        <dbReference type="Google" id="ProtNLM"/>
    </source>
</evidence>